<accession>A0A6M3J3M1</accession>
<evidence type="ECO:0000313" key="1">
    <source>
        <dbReference type="EMBL" id="QJA63512.1"/>
    </source>
</evidence>
<dbReference type="AlphaFoldDB" id="A0A6M3J3M1"/>
<dbReference type="EMBL" id="MT141498">
    <property type="protein sequence ID" value="QJA63512.1"/>
    <property type="molecule type" value="Genomic_DNA"/>
</dbReference>
<gene>
    <name evidence="1" type="ORF">MM415B00626_0045</name>
</gene>
<reference evidence="1" key="1">
    <citation type="submission" date="2020-03" db="EMBL/GenBank/DDBJ databases">
        <title>The deep terrestrial virosphere.</title>
        <authorList>
            <person name="Holmfeldt K."/>
            <person name="Nilsson E."/>
            <person name="Simone D."/>
            <person name="Lopez-Fernandez M."/>
            <person name="Wu X."/>
            <person name="de Brujin I."/>
            <person name="Lundin D."/>
            <person name="Andersson A."/>
            <person name="Bertilsson S."/>
            <person name="Dopson M."/>
        </authorList>
    </citation>
    <scope>NUCLEOTIDE SEQUENCE</scope>
    <source>
        <strain evidence="1">MM415B00626</strain>
    </source>
</reference>
<sequence length="150" mass="17933">MITQQSWVKKLDKCLRSEDVKTTNQCKKKVRKWFGLCVSGIIRYNPTMKRSGIVNVVGARIATKFIELENELVFDSIRKSNKWQEDKILLLCGLQKVVREQAVRRYVLNTLARRSRKLREKEERKKRKKIVVKRKHVKMIKDFIRRFENG</sequence>
<organism evidence="1">
    <name type="scientific">viral metagenome</name>
    <dbReference type="NCBI Taxonomy" id="1070528"/>
    <lineage>
        <taxon>unclassified sequences</taxon>
        <taxon>metagenomes</taxon>
        <taxon>organismal metagenomes</taxon>
    </lineage>
</organism>
<name>A0A6M3J3M1_9ZZZZ</name>
<proteinExistence type="predicted"/>
<protein>
    <submittedName>
        <fullName evidence="1">Uncharacterized protein</fullName>
    </submittedName>
</protein>